<evidence type="ECO:0000313" key="10">
    <source>
        <dbReference type="EMBL" id="AWX44159.1"/>
    </source>
</evidence>
<dbReference type="InterPro" id="IPR036097">
    <property type="entry name" value="HisK_dim/P_sf"/>
</dbReference>
<dbReference type="InterPro" id="IPR003661">
    <property type="entry name" value="HisK_dim/P_dom"/>
</dbReference>
<dbReference type="FunFam" id="3.30.565.10:FF:000010">
    <property type="entry name" value="Sensor histidine kinase RcsC"/>
    <property type="match status" value="1"/>
</dbReference>
<dbReference type="InterPro" id="IPR005467">
    <property type="entry name" value="His_kinase_dom"/>
</dbReference>
<keyword evidence="5 10" id="KW-0418">Kinase</keyword>
<dbReference type="InterPro" id="IPR011006">
    <property type="entry name" value="CheY-like_superfamily"/>
</dbReference>
<dbReference type="CDD" id="cd00082">
    <property type="entry name" value="HisKA"/>
    <property type="match status" value="1"/>
</dbReference>
<feature type="modified residue" description="4-aspartylphosphate" evidence="6">
    <location>
        <position position="617"/>
    </location>
</feature>
<dbReference type="CDD" id="cd17546">
    <property type="entry name" value="REC_hyHK_CKI1_RcsC-like"/>
    <property type="match status" value="1"/>
</dbReference>
<dbReference type="InterPro" id="IPR036641">
    <property type="entry name" value="HPT_dom_sf"/>
</dbReference>
<proteinExistence type="predicted"/>
<dbReference type="EC" id="2.7.13.3" evidence="2"/>
<sequence length="823" mass="93898">MYPKSKRRFTFKIITSYLVLGVLAFLAAFFVYLEFKNYNASQNKEEENNKLLKTNSLLTELYEAENLSKLALQTKERANLNAYAQKVDSIFNSIDSLKLFTANENQILKLDSVQKLLQQKVYNNAELRNLKVRNTKSAPLDSLLKKFNKMEVDLGRITPETFVPNFTELSLETQNSIREYVTILNNNIPSEDKENAPTADIDSLLQLSKSLLQQAKLENTRMEQSVIRKELQIYKADLELSQKLRSMISDLEQEIIMNAYLDNVNKEQILKRSVRLTGMAVILGLIVVSLFTFLITRDFWKVQRYREQLEKEKKYSESLLKSREQLISTVSHDLRTPLNTIGGYTELMEHSGLGANQQQYIRNIKSASKYVDDLVNDLLDFSKLEAGKIQIEKVPFVLKDLIADLASGFEEVYQKKAIAFTMEIPKDLEKPIIGDPFRIRQILTNLLGNAFKFTDKGFVKVTAQIIKKDARPFVDITVLDSGIGIERGQQELIFNEFTQASDSIEKKYGGYGLGLTISKKLTYLLGGTLHLKSEESKGSAFTVSLPLEFSSTEVIAEKQQQTNYHKKPSLLIFDDDETLLGLLQEVCSIHEMSVKAFTNFEDLGSLDDFCYDVVLTDIQMPLVDGYEVVKRLKSGQFEHYKNQPIIAMTGQRNVDKDSYINTGFSGVLQKPFAHTALLRTLTTLLDLSHHHTASELDQDSNTIKSNSKVFNLEIISSFLDSPKSIQEVLERFLEDTQDNTEQLSFSVKNLSYDEIKSISHKMLPMFRQLNVDSAIPILEKFERLSHDASHKKTVQDFKKLKLSILNLEKAIRAFLPTLPVDID</sequence>
<dbReference type="EMBL" id="CP030104">
    <property type="protein sequence ID" value="AWX44159.1"/>
    <property type="molecule type" value="Genomic_DNA"/>
</dbReference>
<dbReference type="SUPFAM" id="SSF52172">
    <property type="entry name" value="CheY-like"/>
    <property type="match status" value="1"/>
</dbReference>
<accession>A0A2Z4LQX5</accession>
<evidence type="ECO:0000256" key="5">
    <source>
        <dbReference type="ARBA" id="ARBA00022777"/>
    </source>
</evidence>
<dbReference type="Pfam" id="PF02518">
    <property type="entry name" value="HATPase_c"/>
    <property type="match status" value="1"/>
</dbReference>
<dbReference type="CDD" id="cd16922">
    <property type="entry name" value="HATPase_EvgS-ArcB-TorS-like"/>
    <property type="match status" value="1"/>
</dbReference>
<dbReference type="InterPro" id="IPR001789">
    <property type="entry name" value="Sig_transdc_resp-reg_receiver"/>
</dbReference>
<dbReference type="PANTHER" id="PTHR43047">
    <property type="entry name" value="TWO-COMPONENT HISTIDINE PROTEIN KINASE"/>
    <property type="match status" value="1"/>
</dbReference>
<dbReference type="PRINTS" id="PR00344">
    <property type="entry name" value="BCTRLSENSOR"/>
</dbReference>
<keyword evidence="7" id="KW-1133">Transmembrane helix</keyword>
<evidence type="ECO:0000259" key="9">
    <source>
        <dbReference type="PROSITE" id="PS50110"/>
    </source>
</evidence>
<dbReference type="AlphaFoldDB" id="A0A2Z4LQX5"/>
<gene>
    <name evidence="10" type="ORF">HME9304_01159</name>
</gene>
<dbReference type="SMART" id="SM00387">
    <property type="entry name" value="HATPase_c"/>
    <property type="match status" value="1"/>
</dbReference>
<evidence type="ECO:0000256" key="3">
    <source>
        <dbReference type="ARBA" id="ARBA00022553"/>
    </source>
</evidence>
<dbReference type="KEGG" id="spon:HME9304_01159"/>
<dbReference type="InterPro" id="IPR036890">
    <property type="entry name" value="HATPase_C_sf"/>
</dbReference>
<dbReference type="InterPro" id="IPR004358">
    <property type="entry name" value="Sig_transdc_His_kin-like_C"/>
</dbReference>
<dbReference type="InterPro" id="IPR003594">
    <property type="entry name" value="HATPase_dom"/>
</dbReference>
<keyword evidence="11" id="KW-1185">Reference proteome</keyword>
<evidence type="ECO:0000313" key="11">
    <source>
        <dbReference type="Proteomes" id="UP000248536"/>
    </source>
</evidence>
<dbReference type="Pfam" id="PF00512">
    <property type="entry name" value="HisKA"/>
    <property type="match status" value="1"/>
</dbReference>
<protein>
    <recommendedName>
        <fullName evidence="2">histidine kinase</fullName>
        <ecNumber evidence="2">2.7.13.3</ecNumber>
    </recommendedName>
</protein>
<organism evidence="10 11">
    <name type="scientific">Flagellimonas maritima</name>
    <dbReference type="NCBI Taxonomy" id="1383885"/>
    <lineage>
        <taxon>Bacteria</taxon>
        <taxon>Pseudomonadati</taxon>
        <taxon>Bacteroidota</taxon>
        <taxon>Flavobacteriia</taxon>
        <taxon>Flavobacteriales</taxon>
        <taxon>Flavobacteriaceae</taxon>
        <taxon>Flagellimonas</taxon>
    </lineage>
</organism>
<evidence type="ECO:0000256" key="1">
    <source>
        <dbReference type="ARBA" id="ARBA00000085"/>
    </source>
</evidence>
<dbReference type="PROSITE" id="PS50110">
    <property type="entry name" value="RESPONSE_REGULATORY"/>
    <property type="match status" value="1"/>
</dbReference>
<evidence type="ECO:0000256" key="4">
    <source>
        <dbReference type="ARBA" id="ARBA00022679"/>
    </source>
</evidence>
<feature type="domain" description="Response regulatory" evidence="9">
    <location>
        <begin position="569"/>
        <end position="685"/>
    </location>
</feature>
<reference evidence="10 11" key="1">
    <citation type="submission" date="2018-06" db="EMBL/GenBank/DDBJ databases">
        <title>Spongiibacterium sp. HME9304 Genome sequencing and assembly.</title>
        <authorList>
            <person name="Kang H."/>
            <person name="Kim H."/>
            <person name="Joh K."/>
        </authorList>
    </citation>
    <scope>NUCLEOTIDE SEQUENCE [LARGE SCALE GENOMIC DNA]</scope>
    <source>
        <strain evidence="10 11">HME9304</strain>
    </source>
</reference>
<feature type="domain" description="Histidine kinase" evidence="8">
    <location>
        <begin position="329"/>
        <end position="549"/>
    </location>
</feature>
<keyword evidence="3 6" id="KW-0597">Phosphoprotein</keyword>
<keyword evidence="7" id="KW-0812">Transmembrane</keyword>
<dbReference type="Proteomes" id="UP000248536">
    <property type="component" value="Chromosome"/>
</dbReference>
<dbReference type="PROSITE" id="PS50109">
    <property type="entry name" value="HIS_KIN"/>
    <property type="match status" value="1"/>
</dbReference>
<evidence type="ECO:0000256" key="7">
    <source>
        <dbReference type="SAM" id="Phobius"/>
    </source>
</evidence>
<dbReference type="Gene3D" id="1.10.287.130">
    <property type="match status" value="1"/>
</dbReference>
<name>A0A2Z4LQX5_9FLAO</name>
<dbReference type="SUPFAM" id="SSF47226">
    <property type="entry name" value="Histidine-containing phosphotransfer domain, HPT domain"/>
    <property type="match status" value="1"/>
</dbReference>
<dbReference type="SUPFAM" id="SSF47384">
    <property type="entry name" value="Homodimeric domain of signal transducing histidine kinase"/>
    <property type="match status" value="1"/>
</dbReference>
<dbReference type="GO" id="GO:0000155">
    <property type="term" value="F:phosphorelay sensor kinase activity"/>
    <property type="evidence" value="ECO:0007669"/>
    <property type="project" value="InterPro"/>
</dbReference>
<dbReference type="SUPFAM" id="SSF55874">
    <property type="entry name" value="ATPase domain of HSP90 chaperone/DNA topoisomerase II/histidine kinase"/>
    <property type="match status" value="1"/>
</dbReference>
<dbReference type="Pfam" id="PF00072">
    <property type="entry name" value="Response_reg"/>
    <property type="match status" value="1"/>
</dbReference>
<evidence type="ECO:0000256" key="2">
    <source>
        <dbReference type="ARBA" id="ARBA00012438"/>
    </source>
</evidence>
<dbReference type="Gene3D" id="3.40.50.2300">
    <property type="match status" value="1"/>
</dbReference>
<comment type="catalytic activity">
    <reaction evidence="1">
        <text>ATP + protein L-histidine = ADP + protein N-phospho-L-histidine.</text>
        <dbReference type="EC" id="2.7.13.3"/>
    </reaction>
</comment>
<keyword evidence="7" id="KW-0472">Membrane</keyword>
<dbReference type="Gene3D" id="3.30.565.10">
    <property type="entry name" value="Histidine kinase-like ATPase, C-terminal domain"/>
    <property type="match status" value="1"/>
</dbReference>
<dbReference type="RefSeq" id="WP_112377658.1">
    <property type="nucleotide sequence ID" value="NZ_CP030104.1"/>
</dbReference>
<evidence type="ECO:0000259" key="8">
    <source>
        <dbReference type="PROSITE" id="PS50109"/>
    </source>
</evidence>
<dbReference type="SMART" id="SM00388">
    <property type="entry name" value="HisKA"/>
    <property type="match status" value="1"/>
</dbReference>
<dbReference type="OrthoDB" id="1046984at2"/>
<feature type="transmembrane region" description="Helical" evidence="7">
    <location>
        <begin position="12"/>
        <end position="33"/>
    </location>
</feature>
<dbReference type="SMART" id="SM00448">
    <property type="entry name" value="REC"/>
    <property type="match status" value="1"/>
</dbReference>
<feature type="transmembrane region" description="Helical" evidence="7">
    <location>
        <begin position="276"/>
        <end position="296"/>
    </location>
</feature>
<evidence type="ECO:0000256" key="6">
    <source>
        <dbReference type="PROSITE-ProRule" id="PRU00169"/>
    </source>
</evidence>
<keyword evidence="4 10" id="KW-0808">Transferase</keyword>